<evidence type="ECO:0000259" key="3">
    <source>
        <dbReference type="Pfam" id="PF21388"/>
    </source>
</evidence>
<name>A0AAV1Q427_SCOSC</name>
<dbReference type="PANTHER" id="PTHR15326">
    <property type="entry name" value="SPERMATOGENESIS-ASSOCIATED PROTEIN 2/TAMOZHENNIC"/>
    <property type="match status" value="1"/>
</dbReference>
<dbReference type="PANTHER" id="PTHR15326:SF9">
    <property type="entry name" value="SPERMATOGENESIS-ASSOCIATED PROTEIN 2"/>
    <property type="match status" value="1"/>
</dbReference>
<evidence type="ECO:0000256" key="1">
    <source>
        <dbReference type="ARBA" id="ARBA00038142"/>
    </source>
</evidence>
<feature type="compositionally biased region" description="Basic and acidic residues" evidence="2">
    <location>
        <begin position="210"/>
        <end position="236"/>
    </location>
</feature>
<dbReference type="Pfam" id="PF21388">
    <property type="entry name" value="SPATA2_PUB-like"/>
    <property type="match status" value="1"/>
</dbReference>
<protein>
    <submittedName>
        <fullName evidence="4">Uncharacterized protein si:ch211-189a15.5</fullName>
    </submittedName>
</protein>
<comment type="similarity">
    <text evidence="1">Belongs to the SPATA2 family.</text>
</comment>
<feature type="compositionally biased region" description="Basic and acidic residues" evidence="2">
    <location>
        <begin position="471"/>
        <end position="491"/>
    </location>
</feature>
<dbReference type="GO" id="GO:0005737">
    <property type="term" value="C:cytoplasm"/>
    <property type="evidence" value="ECO:0007669"/>
    <property type="project" value="TreeGrafter"/>
</dbReference>
<feature type="compositionally biased region" description="Polar residues" evidence="2">
    <location>
        <begin position="330"/>
        <end position="339"/>
    </location>
</feature>
<sequence length="601" mass="66078">MKDGMAAAGEPEEVSRQDLYEDYIKCYIQMCTEVGPCRDAQLLKKAAQYVLQEAEPTHTFTVFPFYQSVMEGAAALSSDYRKHLSAFIKATELLETLCINLFLQPWKKEIKTLKCFTGPFVYCLLPVLSSSTIQSVLASIGYLPHPETPQSEYKLSVDANPDKAMLVGFELLLARVECLHLLELVEKEKDHLGPQEWLELVQRRAGPVKTEGHTEKKTVEQMEDEKKKKKKEEANKSEVPLSFDTRPAVNSQPKSRSCHLSSVDQSIMEMQMTYDDLAIRGRPVLQDQPHRANSHKSSSKSVHAASTNNNSSDSKAVPPPDRDCIRSTKPAATTLSSKPDGSKVCEMIGKNSRSSGCNDGSGGGGGISTPANNTSSSFKNNDGSRVDDEDRSPQDITLHITLRAGSNAEQSLKPAEPQPTAEPPAWTQQQAAADLENKRPPKAEHPSLTATDEEQELRELAERMGQLHVQQTKEEAKKKEDNKRGEENTNKERRKKGRKTSTEEGAEEQSFMKPVMETSPIQSHPASRCTRSFPSDPTVMKEQKQTSVCHSAPLSISTADCESGGGGGGGGTSNQEGEVREGHTDRAATGRGEEDQSFVMV</sequence>
<feature type="region of interest" description="Disordered" evidence="2">
    <location>
        <begin position="205"/>
        <end position="260"/>
    </location>
</feature>
<feature type="compositionally biased region" description="Basic and acidic residues" evidence="2">
    <location>
        <begin position="577"/>
        <end position="594"/>
    </location>
</feature>
<dbReference type="Proteomes" id="UP001314229">
    <property type="component" value="Unassembled WGS sequence"/>
</dbReference>
<feature type="compositionally biased region" description="Polar residues" evidence="2">
    <location>
        <begin position="519"/>
        <end position="535"/>
    </location>
</feature>
<feature type="domain" description="Spermatogenesis-associated protein 2 PUB-like" evidence="3">
    <location>
        <begin position="38"/>
        <end position="204"/>
    </location>
</feature>
<feature type="compositionally biased region" description="Low complexity" evidence="2">
    <location>
        <begin position="423"/>
        <end position="433"/>
    </location>
</feature>
<feature type="compositionally biased region" description="Polar residues" evidence="2">
    <location>
        <begin position="369"/>
        <end position="381"/>
    </location>
</feature>
<organism evidence="4 5">
    <name type="scientific">Scomber scombrus</name>
    <name type="common">Atlantic mackerel</name>
    <name type="synonym">Scomber vernalis</name>
    <dbReference type="NCBI Taxonomy" id="13677"/>
    <lineage>
        <taxon>Eukaryota</taxon>
        <taxon>Metazoa</taxon>
        <taxon>Chordata</taxon>
        <taxon>Craniata</taxon>
        <taxon>Vertebrata</taxon>
        <taxon>Euteleostomi</taxon>
        <taxon>Actinopterygii</taxon>
        <taxon>Neopterygii</taxon>
        <taxon>Teleostei</taxon>
        <taxon>Neoteleostei</taxon>
        <taxon>Acanthomorphata</taxon>
        <taxon>Pelagiaria</taxon>
        <taxon>Scombriformes</taxon>
        <taxon>Scombridae</taxon>
        <taxon>Scomber</taxon>
    </lineage>
</organism>
<feature type="compositionally biased region" description="Polar residues" evidence="2">
    <location>
        <begin position="545"/>
        <end position="560"/>
    </location>
</feature>
<keyword evidence="5" id="KW-1185">Reference proteome</keyword>
<dbReference type="InterPro" id="IPR048839">
    <property type="entry name" value="SPATA2_PUB-like"/>
</dbReference>
<feature type="region of interest" description="Disordered" evidence="2">
    <location>
        <begin position="287"/>
        <end position="601"/>
    </location>
</feature>
<reference evidence="4 5" key="1">
    <citation type="submission" date="2024-01" db="EMBL/GenBank/DDBJ databases">
        <authorList>
            <person name="Alioto T."/>
            <person name="Alioto T."/>
            <person name="Gomez Garrido J."/>
        </authorList>
    </citation>
    <scope>NUCLEOTIDE SEQUENCE [LARGE SCALE GENOMIC DNA]</scope>
</reference>
<feature type="compositionally biased region" description="Basic and acidic residues" evidence="2">
    <location>
        <begin position="435"/>
        <end position="445"/>
    </location>
</feature>
<feature type="compositionally biased region" description="Gly residues" evidence="2">
    <location>
        <begin position="563"/>
        <end position="572"/>
    </location>
</feature>
<comment type="caution">
    <text evidence="4">The sequence shown here is derived from an EMBL/GenBank/DDBJ whole genome shotgun (WGS) entry which is preliminary data.</text>
</comment>
<proteinExistence type="inferred from homology"/>
<dbReference type="EMBL" id="CAWUFR010000533">
    <property type="protein sequence ID" value="CAK6978966.1"/>
    <property type="molecule type" value="Genomic_DNA"/>
</dbReference>
<feature type="compositionally biased region" description="Polar residues" evidence="2">
    <location>
        <begin position="248"/>
        <end position="260"/>
    </location>
</feature>
<dbReference type="Gene3D" id="1.20.58.2190">
    <property type="match status" value="1"/>
</dbReference>
<feature type="compositionally biased region" description="Basic and acidic residues" evidence="2">
    <location>
        <begin position="382"/>
        <end position="393"/>
    </location>
</feature>
<evidence type="ECO:0000313" key="4">
    <source>
        <dbReference type="EMBL" id="CAK6978966.1"/>
    </source>
</evidence>
<evidence type="ECO:0000256" key="2">
    <source>
        <dbReference type="SAM" id="MobiDB-lite"/>
    </source>
</evidence>
<evidence type="ECO:0000313" key="5">
    <source>
        <dbReference type="Proteomes" id="UP001314229"/>
    </source>
</evidence>
<dbReference type="AlphaFoldDB" id="A0AAV1Q427"/>
<gene>
    <name evidence="4" type="ORF">FSCOSCO3_A027758</name>
</gene>
<accession>A0AAV1Q427</accession>